<accession>A0A0D2DVK2</accession>
<protein>
    <submittedName>
        <fullName evidence="4">Uncharacterized protein</fullName>
    </submittedName>
</protein>
<name>A0A0D2DVK2_9EURO</name>
<dbReference type="Proteomes" id="UP000054266">
    <property type="component" value="Unassembled WGS sequence"/>
</dbReference>
<keyword evidence="5" id="KW-1185">Reference proteome</keyword>
<dbReference type="InterPro" id="IPR021765">
    <property type="entry name" value="UstYa-like"/>
</dbReference>
<dbReference type="PANTHER" id="PTHR33365">
    <property type="entry name" value="YALI0B05434P"/>
    <property type="match status" value="1"/>
</dbReference>
<evidence type="ECO:0000256" key="1">
    <source>
        <dbReference type="ARBA" id="ARBA00004685"/>
    </source>
</evidence>
<comment type="pathway">
    <text evidence="1">Mycotoxin biosynthesis.</text>
</comment>
<sequence>MVWLQSQPSPADGVLTKSNRAVAFEADPGYDVPPRQLESLWEGLVPSGSGSVYITDAASFAMLGAPAVDSTKSPSEGRYRMAMFHQLHRLAMLKYVAGTTFETWYKPNTSFTPSHLNHCIDYLRQSIMCAGDVTLEPILPEVNNQGRAIKHQCRDFDAVQEFVNAHDLGSSPSAPV</sequence>
<dbReference type="PANTHER" id="PTHR33365:SF11">
    <property type="entry name" value="TAT PATHWAY SIGNAL SEQUENCE"/>
    <property type="match status" value="1"/>
</dbReference>
<comment type="similarity">
    <text evidence="3">Belongs to the ustYa family.</text>
</comment>
<dbReference type="AlphaFoldDB" id="A0A0D2DVK2"/>
<dbReference type="EMBL" id="KN846960">
    <property type="protein sequence ID" value="KIW66172.1"/>
    <property type="molecule type" value="Genomic_DNA"/>
</dbReference>
<dbReference type="GO" id="GO:0016491">
    <property type="term" value="F:oxidoreductase activity"/>
    <property type="evidence" value="ECO:0007669"/>
    <property type="project" value="UniProtKB-KW"/>
</dbReference>
<reference evidence="4 5" key="1">
    <citation type="submission" date="2015-01" db="EMBL/GenBank/DDBJ databases">
        <title>The Genome Sequence of Capronia semiimmersa CBS27337.</title>
        <authorList>
            <consortium name="The Broad Institute Genomics Platform"/>
            <person name="Cuomo C."/>
            <person name="de Hoog S."/>
            <person name="Gorbushina A."/>
            <person name="Stielow B."/>
            <person name="Teixiera M."/>
            <person name="Abouelleil A."/>
            <person name="Chapman S.B."/>
            <person name="Priest M."/>
            <person name="Young S.K."/>
            <person name="Wortman J."/>
            <person name="Nusbaum C."/>
            <person name="Birren B."/>
        </authorList>
    </citation>
    <scope>NUCLEOTIDE SEQUENCE [LARGE SCALE GENOMIC DNA]</scope>
    <source>
        <strain evidence="4 5">CBS 27337</strain>
    </source>
</reference>
<organism evidence="4 5">
    <name type="scientific">Phialophora macrospora</name>
    <dbReference type="NCBI Taxonomy" id="1851006"/>
    <lineage>
        <taxon>Eukaryota</taxon>
        <taxon>Fungi</taxon>
        <taxon>Dikarya</taxon>
        <taxon>Ascomycota</taxon>
        <taxon>Pezizomycotina</taxon>
        <taxon>Eurotiomycetes</taxon>
        <taxon>Chaetothyriomycetidae</taxon>
        <taxon>Chaetothyriales</taxon>
        <taxon>Herpotrichiellaceae</taxon>
        <taxon>Phialophora</taxon>
    </lineage>
</organism>
<dbReference type="STRING" id="5601.A0A0D2DVK2"/>
<dbReference type="GO" id="GO:0043386">
    <property type="term" value="P:mycotoxin biosynthetic process"/>
    <property type="evidence" value="ECO:0007669"/>
    <property type="project" value="InterPro"/>
</dbReference>
<gene>
    <name evidence="4" type="ORF">PV04_08373</name>
</gene>
<evidence type="ECO:0000313" key="5">
    <source>
        <dbReference type="Proteomes" id="UP000054266"/>
    </source>
</evidence>
<proteinExistence type="inferred from homology"/>
<evidence type="ECO:0000313" key="4">
    <source>
        <dbReference type="EMBL" id="KIW66172.1"/>
    </source>
</evidence>
<keyword evidence="2" id="KW-0560">Oxidoreductase</keyword>
<dbReference type="Pfam" id="PF11807">
    <property type="entry name" value="UstYa"/>
    <property type="match status" value="1"/>
</dbReference>
<dbReference type="HOGENOM" id="CLU_042941_8_3_1"/>
<evidence type="ECO:0000256" key="3">
    <source>
        <dbReference type="ARBA" id="ARBA00035112"/>
    </source>
</evidence>
<evidence type="ECO:0000256" key="2">
    <source>
        <dbReference type="ARBA" id="ARBA00023002"/>
    </source>
</evidence>